<keyword evidence="2" id="KW-1185">Reference proteome</keyword>
<dbReference type="Proteomes" id="UP000193307">
    <property type="component" value="Unassembled WGS sequence"/>
</dbReference>
<name>A0A1Y5RAW2_9RHOB</name>
<proteinExistence type="predicted"/>
<dbReference type="AlphaFoldDB" id="A0A1Y5RAW2"/>
<reference evidence="1 2" key="1">
    <citation type="submission" date="2017-03" db="EMBL/GenBank/DDBJ databases">
        <authorList>
            <person name="Afonso C.L."/>
            <person name="Miller P.J."/>
            <person name="Scott M.A."/>
            <person name="Spackman E."/>
            <person name="Goraichik I."/>
            <person name="Dimitrov K.M."/>
            <person name="Suarez D.L."/>
            <person name="Swayne D.E."/>
        </authorList>
    </citation>
    <scope>NUCLEOTIDE SEQUENCE [LARGE SCALE GENOMIC DNA]</scope>
    <source>
        <strain evidence="1 2">CECT 7971</strain>
    </source>
</reference>
<dbReference type="STRING" id="658057.SAMN04488032_101479"/>
<gene>
    <name evidence="1" type="ORF">PAM7971_00168</name>
</gene>
<sequence>MSFTFLLVLHGLCIPLRTFIMRQVLAHDNADCYAESAALAENWAAHAAHLQI</sequence>
<protein>
    <submittedName>
        <fullName evidence="1">Uncharacterized protein</fullName>
    </submittedName>
</protein>
<evidence type="ECO:0000313" key="1">
    <source>
        <dbReference type="EMBL" id="SLN13171.1"/>
    </source>
</evidence>
<evidence type="ECO:0000313" key="2">
    <source>
        <dbReference type="Proteomes" id="UP000193307"/>
    </source>
</evidence>
<accession>A0A1Y5RAW2</accession>
<organism evidence="1 2">
    <name type="scientific">Pacificibacter marinus</name>
    <dbReference type="NCBI Taxonomy" id="658057"/>
    <lineage>
        <taxon>Bacteria</taxon>
        <taxon>Pseudomonadati</taxon>
        <taxon>Pseudomonadota</taxon>
        <taxon>Alphaproteobacteria</taxon>
        <taxon>Rhodobacterales</taxon>
        <taxon>Roseobacteraceae</taxon>
        <taxon>Pacificibacter</taxon>
    </lineage>
</organism>
<dbReference type="EMBL" id="FWFW01000001">
    <property type="protein sequence ID" value="SLN13171.1"/>
    <property type="molecule type" value="Genomic_DNA"/>
</dbReference>